<sequence length="497" mass="55234">MTEIRSARRGRLKGNSTRRRSREQRERIAAILLSSGGCLLVCWLLGFIGSSSDNSGGPTPKRDRQARLAALRKMGNDPGDASSRYRPSGGRRKKMRHGLLQMGEALSDPEDDPEATALARRILSASTHLVSIEVTDDSSVDDERYSGIVATFCRLDFSGQKEAPPEQPMFKDVVRFSNCEGGAASNMIRVDLVEAVQLVREFDADVASQDASGPTVLDLKGVVFHESRCGSTLAANTMMALNPETNRVFSESRPPVEALMHTCGEDYSECSARAAANVLRDVIYLMGRSDDTKEESLFFKFQSVTSRTLAVFRLAFPTTPFIFLYRDPVEVMMSQLDMPRPSKANCVASKRSSPLVHKFVKETPYQMDELDNEEFCAIHLATLCDMALQNIEDAGGLGLAVKYRRDLVHDFLDVVYPQHFRVAVDEAARARVLKVSGTYSKNRGQQGDRYGDFKPDSAQKKKMASPEIEDAAESFLQPSFDALEKSEYNLNNRYQTS</sequence>
<dbReference type="EMBL" id="AGNL01026365">
    <property type="protein sequence ID" value="EJK58033.1"/>
    <property type="molecule type" value="Genomic_DNA"/>
</dbReference>
<dbReference type="OrthoDB" id="45247at2759"/>
<feature type="transmembrane region" description="Helical" evidence="2">
    <location>
        <begin position="28"/>
        <end position="48"/>
    </location>
</feature>
<evidence type="ECO:0008006" key="5">
    <source>
        <dbReference type="Google" id="ProtNLM"/>
    </source>
</evidence>
<accession>K0RW46</accession>
<gene>
    <name evidence="3" type="ORF">THAOC_21872</name>
</gene>
<dbReference type="Proteomes" id="UP000266841">
    <property type="component" value="Unassembled WGS sequence"/>
</dbReference>
<feature type="region of interest" description="Disordered" evidence="1">
    <location>
        <begin position="1"/>
        <end position="23"/>
    </location>
</feature>
<organism evidence="3 4">
    <name type="scientific">Thalassiosira oceanica</name>
    <name type="common">Marine diatom</name>
    <dbReference type="NCBI Taxonomy" id="159749"/>
    <lineage>
        <taxon>Eukaryota</taxon>
        <taxon>Sar</taxon>
        <taxon>Stramenopiles</taxon>
        <taxon>Ochrophyta</taxon>
        <taxon>Bacillariophyta</taxon>
        <taxon>Coscinodiscophyceae</taxon>
        <taxon>Thalassiosirophycidae</taxon>
        <taxon>Thalassiosirales</taxon>
        <taxon>Thalassiosiraceae</taxon>
        <taxon>Thalassiosira</taxon>
    </lineage>
</organism>
<evidence type="ECO:0000256" key="2">
    <source>
        <dbReference type="SAM" id="Phobius"/>
    </source>
</evidence>
<dbReference type="Gene3D" id="3.40.50.300">
    <property type="entry name" value="P-loop containing nucleotide triphosphate hydrolases"/>
    <property type="match status" value="1"/>
</dbReference>
<reference evidence="3 4" key="1">
    <citation type="journal article" date="2012" name="Genome Biol.">
        <title>Genome and low-iron response of an oceanic diatom adapted to chronic iron limitation.</title>
        <authorList>
            <person name="Lommer M."/>
            <person name="Specht M."/>
            <person name="Roy A.S."/>
            <person name="Kraemer L."/>
            <person name="Andreson R."/>
            <person name="Gutowska M.A."/>
            <person name="Wolf J."/>
            <person name="Bergner S.V."/>
            <person name="Schilhabel M.B."/>
            <person name="Klostermeier U.C."/>
            <person name="Beiko R.G."/>
            <person name="Rosenstiel P."/>
            <person name="Hippler M."/>
            <person name="Laroche J."/>
        </authorList>
    </citation>
    <scope>NUCLEOTIDE SEQUENCE [LARGE SCALE GENOMIC DNA]</scope>
    <source>
        <strain evidence="3 4">CCMP1005</strain>
    </source>
</reference>
<keyword evidence="2" id="KW-0812">Transmembrane</keyword>
<evidence type="ECO:0000313" key="4">
    <source>
        <dbReference type="Proteomes" id="UP000266841"/>
    </source>
</evidence>
<proteinExistence type="predicted"/>
<comment type="caution">
    <text evidence="3">The sequence shown here is derived from an EMBL/GenBank/DDBJ whole genome shotgun (WGS) entry which is preliminary data.</text>
</comment>
<dbReference type="eggNOG" id="ENOG502SMVN">
    <property type="taxonomic scope" value="Eukaryota"/>
</dbReference>
<feature type="compositionally biased region" description="Basic residues" evidence="1">
    <location>
        <begin position="7"/>
        <end position="22"/>
    </location>
</feature>
<feature type="region of interest" description="Disordered" evidence="1">
    <location>
        <begin position="72"/>
        <end position="96"/>
    </location>
</feature>
<name>K0RW46_THAOC</name>
<feature type="compositionally biased region" description="Basic and acidic residues" evidence="1">
    <location>
        <begin position="449"/>
        <end position="459"/>
    </location>
</feature>
<keyword evidence="4" id="KW-1185">Reference proteome</keyword>
<dbReference type="InterPro" id="IPR027417">
    <property type="entry name" value="P-loop_NTPase"/>
</dbReference>
<dbReference type="AlphaFoldDB" id="K0RW46"/>
<feature type="region of interest" description="Disordered" evidence="1">
    <location>
        <begin position="443"/>
        <end position="468"/>
    </location>
</feature>
<keyword evidence="2" id="KW-1133">Transmembrane helix</keyword>
<keyword evidence="2" id="KW-0472">Membrane</keyword>
<dbReference type="OMA" id="EFCAIHL"/>
<evidence type="ECO:0000313" key="3">
    <source>
        <dbReference type="EMBL" id="EJK58033.1"/>
    </source>
</evidence>
<evidence type="ECO:0000256" key="1">
    <source>
        <dbReference type="SAM" id="MobiDB-lite"/>
    </source>
</evidence>
<protein>
    <recommendedName>
        <fullName evidence="5">Sulfotransferase</fullName>
    </recommendedName>
</protein>